<evidence type="ECO:0000313" key="4">
    <source>
        <dbReference type="WBParaSite" id="SBAD_0000850801-mRNA-1"/>
    </source>
</evidence>
<organism evidence="4">
    <name type="scientific">Soboliphyme baturini</name>
    <dbReference type="NCBI Taxonomy" id="241478"/>
    <lineage>
        <taxon>Eukaryota</taxon>
        <taxon>Metazoa</taxon>
        <taxon>Ecdysozoa</taxon>
        <taxon>Nematoda</taxon>
        <taxon>Enoplea</taxon>
        <taxon>Dorylaimia</taxon>
        <taxon>Dioctophymatida</taxon>
        <taxon>Dioctophymatoidea</taxon>
        <taxon>Soboliphymatidae</taxon>
        <taxon>Soboliphyme</taxon>
    </lineage>
</organism>
<keyword evidence="3" id="KW-1185">Reference proteome</keyword>
<evidence type="ECO:0000256" key="1">
    <source>
        <dbReference type="SAM" id="MobiDB-lite"/>
    </source>
</evidence>
<proteinExistence type="predicted"/>
<dbReference type="AlphaFoldDB" id="A0A183IX54"/>
<evidence type="ECO:0000313" key="3">
    <source>
        <dbReference type="Proteomes" id="UP000270296"/>
    </source>
</evidence>
<name>A0A183IX54_9BILA</name>
<accession>A0A183IX54</accession>
<feature type="compositionally biased region" description="Low complexity" evidence="1">
    <location>
        <begin position="14"/>
        <end position="32"/>
    </location>
</feature>
<feature type="region of interest" description="Disordered" evidence="1">
    <location>
        <begin position="1"/>
        <end position="34"/>
    </location>
</feature>
<sequence length="84" mass="9114">MKLSRRNQVKDRTTTTSTSSSSISTAAANSSSMMQPSQAFLTFEQRICHESFVRGRTCASFLCVRIGRCSVTSGGSAKVVTEEQ</sequence>
<reference evidence="2 3" key="2">
    <citation type="submission" date="2018-11" db="EMBL/GenBank/DDBJ databases">
        <authorList>
            <consortium name="Pathogen Informatics"/>
        </authorList>
    </citation>
    <scope>NUCLEOTIDE SEQUENCE [LARGE SCALE GENOMIC DNA]</scope>
</reference>
<evidence type="ECO:0000313" key="2">
    <source>
        <dbReference type="EMBL" id="VDP15783.1"/>
    </source>
</evidence>
<protein>
    <submittedName>
        <fullName evidence="2 4">Uncharacterized protein</fullName>
    </submittedName>
</protein>
<dbReference type="EMBL" id="UZAM01011360">
    <property type="protein sequence ID" value="VDP15783.1"/>
    <property type="molecule type" value="Genomic_DNA"/>
</dbReference>
<dbReference type="Proteomes" id="UP000270296">
    <property type="component" value="Unassembled WGS sequence"/>
</dbReference>
<gene>
    <name evidence="2" type="ORF">SBAD_LOCUS8201</name>
</gene>
<reference evidence="4" key="1">
    <citation type="submission" date="2016-06" db="UniProtKB">
        <authorList>
            <consortium name="WormBaseParasite"/>
        </authorList>
    </citation>
    <scope>IDENTIFICATION</scope>
</reference>
<dbReference type="WBParaSite" id="SBAD_0000850801-mRNA-1">
    <property type="protein sequence ID" value="SBAD_0000850801-mRNA-1"/>
    <property type="gene ID" value="SBAD_0000850801"/>
</dbReference>